<dbReference type="EMBL" id="CP096257">
    <property type="protein sequence ID" value="UPT92443.1"/>
    <property type="molecule type" value="Genomic_DNA"/>
</dbReference>
<dbReference type="Proteomes" id="UP000551709">
    <property type="component" value="Plasmid pBb1S5b"/>
</dbReference>
<dbReference type="GO" id="GO:0046872">
    <property type="term" value="F:metal ion binding"/>
    <property type="evidence" value="ECO:0007669"/>
    <property type="project" value="UniProtKB-KW"/>
</dbReference>
<dbReference type="GO" id="GO:0020037">
    <property type="term" value="F:heme binding"/>
    <property type="evidence" value="ECO:0007669"/>
    <property type="project" value="InterPro"/>
</dbReference>
<dbReference type="SUPFAM" id="SSF54909">
    <property type="entry name" value="Dimeric alpha+beta barrel"/>
    <property type="match status" value="1"/>
</dbReference>
<keyword evidence="6" id="KW-0408">Iron</keyword>
<keyword evidence="7" id="KW-0614">Plasmid</keyword>
<dbReference type="RefSeq" id="WP_166107107.1">
    <property type="nucleotide sequence ID" value="NZ_CP096257.1"/>
</dbReference>
<keyword evidence="4" id="KW-0479">Metal-binding</keyword>
<dbReference type="NCBIfam" id="TIGR01413">
    <property type="entry name" value="Dyp_perox_fam"/>
    <property type="match status" value="1"/>
</dbReference>
<keyword evidence="3" id="KW-0349">Heme</keyword>
<evidence type="ECO:0000256" key="5">
    <source>
        <dbReference type="ARBA" id="ARBA00023002"/>
    </source>
</evidence>
<dbReference type="AlphaFoldDB" id="A0A8T5VIT0"/>
<reference evidence="7" key="1">
    <citation type="journal article" date="2017" name="Syst. Appl. Microbiol.">
        <title>Soybeans inoculated with root zone soils of Canadian native legumes harbour diverse and novel Bradyrhizobium spp. that possess agricultural potential.</title>
        <authorList>
            <person name="Bromfield E.S.P."/>
            <person name="Cloutier S."/>
            <person name="Tambong J.T."/>
            <person name="Tran Thi T.V."/>
        </authorList>
    </citation>
    <scope>NUCLEOTIDE SEQUENCE</scope>
    <source>
        <strain evidence="7">1S5</strain>
    </source>
</reference>
<organism evidence="7 8">
    <name type="scientific">Bradyrhizobium barranii subsp. apii</name>
    <dbReference type="NCBI Taxonomy" id="2819348"/>
    <lineage>
        <taxon>Bacteria</taxon>
        <taxon>Pseudomonadati</taxon>
        <taxon>Pseudomonadota</taxon>
        <taxon>Alphaproteobacteria</taxon>
        <taxon>Hyphomicrobiales</taxon>
        <taxon>Nitrobacteraceae</taxon>
        <taxon>Bradyrhizobium</taxon>
        <taxon>Bradyrhizobium barranii</taxon>
    </lineage>
</organism>
<sequence length="438" mass="46610">MPLAVADAADFQRASAWVASLSPAVTTVAQVRTQREAMKSAPATVSPWLCVGIGQRLLSKTQSDVLIRDEAFNGGMVKRAPSVLGDKSDPAGWRVGGTGAPVDVLLIVASNDEGATASRAQELVTSAVAAGLSAGHRDTLRRLDDREHFGFRDGISQPQVAGFDDVGELQPGNFVFGYPKVAGSEPFWPVVDPRGLTDNGSLLVFRRLAQEVGAFRAFCASEAMRLAAQWPGLTAEHLGALIVGRWPSGTPVAAGQTSDPGQFPPGNDFDFKNDSNGASCPLGAHIRKINPRNGPKDVLEVPRMLRRGVPFGPLYDAAPEADRGLAFLAFQSSVKSQFEFLTQHWMNSDLNPGRGNDLLVGRSDGAARTMKIQGPAGPIQISAPLADWIKPTGGAYLFAPSKSGLTKFATPPAAFGLWKAQQLWAITLDSVKQSLFDR</sequence>
<dbReference type="GO" id="GO:0005829">
    <property type="term" value="C:cytosol"/>
    <property type="evidence" value="ECO:0007669"/>
    <property type="project" value="TreeGrafter"/>
</dbReference>
<dbReference type="PANTHER" id="PTHR30521:SF4">
    <property type="entry name" value="DEFERROCHELATASE"/>
    <property type="match status" value="1"/>
</dbReference>
<keyword evidence="2 7" id="KW-0575">Peroxidase</keyword>
<evidence type="ECO:0000256" key="1">
    <source>
        <dbReference type="ARBA" id="ARBA00001970"/>
    </source>
</evidence>
<keyword evidence="5" id="KW-0560">Oxidoreductase</keyword>
<dbReference type="PROSITE" id="PS51404">
    <property type="entry name" value="DYP_PEROXIDASE"/>
    <property type="match status" value="1"/>
</dbReference>
<evidence type="ECO:0000256" key="4">
    <source>
        <dbReference type="ARBA" id="ARBA00022723"/>
    </source>
</evidence>
<dbReference type="InterPro" id="IPR006314">
    <property type="entry name" value="Dyp_peroxidase"/>
</dbReference>
<protein>
    <submittedName>
        <fullName evidence="7">Dyp-type peroxidase</fullName>
    </submittedName>
</protein>
<dbReference type="PANTHER" id="PTHR30521">
    <property type="entry name" value="DEFERROCHELATASE/PEROXIDASE"/>
    <property type="match status" value="1"/>
</dbReference>
<evidence type="ECO:0000256" key="3">
    <source>
        <dbReference type="ARBA" id="ARBA00022617"/>
    </source>
</evidence>
<proteinExistence type="predicted"/>
<accession>A0A8T5VIT0</accession>
<geneLocation type="plasmid" evidence="7 8">
    <name>pBb1S5b</name>
</geneLocation>
<gene>
    <name evidence="7" type="ORF">HAP41_0000049250</name>
</gene>
<reference evidence="7" key="2">
    <citation type="submission" date="2022-04" db="EMBL/GenBank/DDBJ databases">
        <authorList>
            <person name="Bromfield E.S.P."/>
            <person name="Cloutier S."/>
        </authorList>
    </citation>
    <scope>NUCLEOTIDE SEQUENCE</scope>
    <source>
        <strain evidence="7">1S5</strain>
        <plasmid evidence="7">pBb1S5b</plasmid>
    </source>
</reference>
<evidence type="ECO:0000313" key="7">
    <source>
        <dbReference type="EMBL" id="UPT92443.1"/>
    </source>
</evidence>
<evidence type="ECO:0000313" key="8">
    <source>
        <dbReference type="Proteomes" id="UP000551709"/>
    </source>
</evidence>
<comment type="cofactor">
    <cofactor evidence="1">
        <name>heme b</name>
        <dbReference type="ChEBI" id="CHEBI:60344"/>
    </cofactor>
</comment>
<evidence type="ECO:0000256" key="2">
    <source>
        <dbReference type="ARBA" id="ARBA00022559"/>
    </source>
</evidence>
<dbReference type="InterPro" id="IPR011008">
    <property type="entry name" value="Dimeric_a/b-barrel"/>
</dbReference>
<evidence type="ECO:0000256" key="6">
    <source>
        <dbReference type="ARBA" id="ARBA00023004"/>
    </source>
</evidence>
<name>A0A8T5VIT0_9BRAD</name>
<dbReference type="GO" id="GO:0004601">
    <property type="term" value="F:peroxidase activity"/>
    <property type="evidence" value="ECO:0007669"/>
    <property type="project" value="UniProtKB-KW"/>
</dbReference>